<dbReference type="EMBL" id="KL584844">
    <property type="protein sequence ID" value="KEQ60158.1"/>
    <property type="molecule type" value="Genomic_DNA"/>
</dbReference>
<dbReference type="Gene3D" id="1.20.120.160">
    <property type="entry name" value="HPT domain"/>
    <property type="match status" value="1"/>
</dbReference>
<organism evidence="3 4">
    <name type="scientific">Aureobasidium melanogenum (strain CBS 110374)</name>
    <name type="common">Aureobasidium pullulans var. melanogenum</name>
    <dbReference type="NCBI Taxonomy" id="1043003"/>
    <lineage>
        <taxon>Eukaryota</taxon>
        <taxon>Fungi</taxon>
        <taxon>Dikarya</taxon>
        <taxon>Ascomycota</taxon>
        <taxon>Pezizomycotina</taxon>
        <taxon>Dothideomycetes</taxon>
        <taxon>Dothideomycetidae</taxon>
        <taxon>Dothideales</taxon>
        <taxon>Saccotheciaceae</taxon>
        <taxon>Aureobasidium</taxon>
    </lineage>
</organism>
<dbReference type="SUPFAM" id="SSF47226">
    <property type="entry name" value="Histidine-containing phosphotransfer domain, HPT domain"/>
    <property type="match status" value="1"/>
</dbReference>
<dbReference type="RefSeq" id="XP_040877181.1">
    <property type="nucleotide sequence ID" value="XM_041022787.1"/>
</dbReference>
<name>A0A074VI38_AURM1</name>
<dbReference type="AlphaFoldDB" id="A0A074VI38"/>
<keyword evidence="4" id="KW-1185">Reference proteome</keyword>
<dbReference type="GO" id="GO:0000160">
    <property type="term" value="P:phosphorelay signal transduction system"/>
    <property type="evidence" value="ECO:0007669"/>
    <property type="project" value="InterPro"/>
</dbReference>
<proteinExistence type="predicted"/>
<dbReference type="InterPro" id="IPR008207">
    <property type="entry name" value="Sig_transdc_His_kin_Hpt_dom"/>
</dbReference>
<comment type="caution">
    <text evidence="1">Lacks conserved residue(s) required for the propagation of feature annotation.</text>
</comment>
<dbReference type="InterPro" id="IPR036641">
    <property type="entry name" value="HPT_dom_sf"/>
</dbReference>
<protein>
    <recommendedName>
        <fullName evidence="2">HPt domain-containing protein</fullName>
    </recommendedName>
</protein>
<gene>
    <name evidence="3" type="ORF">M437DRAFT_55023</name>
</gene>
<evidence type="ECO:0000256" key="1">
    <source>
        <dbReference type="PROSITE-ProRule" id="PRU00110"/>
    </source>
</evidence>
<accession>A0A074VI38</accession>
<reference evidence="3 4" key="1">
    <citation type="journal article" date="2014" name="BMC Genomics">
        <title>Genome sequencing of four Aureobasidium pullulans varieties: biotechnological potential, stress tolerance, and description of new species.</title>
        <authorList>
            <person name="Gostin Ar C."/>
            <person name="Ohm R.A."/>
            <person name="Kogej T."/>
            <person name="Sonjak S."/>
            <person name="Turk M."/>
            <person name="Zajc J."/>
            <person name="Zalar P."/>
            <person name="Grube M."/>
            <person name="Sun H."/>
            <person name="Han J."/>
            <person name="Sharma A."/>
            <person name="Chiniquy J."/>
            <person name="Ngan C.Y."/>
            <person name="Lipzen A."/>
            <person name="Barry K."/>
            <person name="Grigoriev I.V."/>
            <person name="Gunde-Cimerman N."/>
        </authorList>
    </citation>
    <scope>NUCLEOTIDE SEQUENCE [LARGE SCALE GENOMIC DNA]</scope>
    <source>
        <strain evidence="3 4">CBS 110374</strain>
    </source>
</reference>
<evidence type="ECO:0000259" key="2">
    <source>
        <dbReference type="PROSITE" id="PS50894"/>
    </source>
</evidence>
<dbReference type="PROSITE" id="PS50894">
    <property type="entry name" value="HPT"/>
    <property type="match status" value="1"/>
</dbReference>
<dbReference type="Proteomes" id="UP000030672">
    <property type="component" value="Unassembled WGS sequence"/>
</dbReference>
<feature type="domain" description="HPt" evidence="2">
    <location>
        <begin position="60"/>
        <end position="158"/>
    </location>
</feature>
<dbReference type="HOGENOM" id="CLU_1677494_0_0_1"/>
<evidence type="ECO:0000313" key="4">
    <source>
        <dbReference type="Proteomes" id="UP000030672"/>
    </source>
</evidence>
<dbReference type="STRING" id="1043003.A0A074VI38"/>
<dbReference type="GeneID" id="63916160"/>
<sequence>MAVHQPSTYQAKRASISLLLQPINNNIQPAMTAQALALEKLGRSVDMTVFQELLDLDTPSELFSKDVVSEYLVMGPESLSTMRESLTQVNLSKLNTSTQSLRCASMVLGLTRIEKSCARIETILAHGVELQYTGISLSQICEILSYVVKDAHSHFESAKMAFTSFYNLPTHYSSQEDASSISSIEL</sequence>
<evidence type="ECO:0000313" key="3">
    <source>
        <dbReference type="EMBL" id="KEQ60158.1"/>
    </source>
</evidence>